<keyword evidence="3" id="KW-1185">Reference proteome</keyword>
<dbReference type="Proteomes" id="UP000700596">
    <property type="component" value="Unassembled WGS sequence"/>
</dbReference>
<feature type="region of interest" description="Disordered" evidence="1">
    <location>
        <begin position="116"/>
        <end position="155"/>
    </location>
</feature>
<feature type="compositionally biased region" description="Polar residues" evidence="1">
    <location>
        <begin position="133"/>
        <end position="145"/>
    </location>
</feature>
<name>A0A9P9E790_9PLEO</name>
<organism evidence="2 3">
    <name type="scientific">Dendryphion nanum</name>
    <dbReference type="NCBI Taxonomy" id="256645"/>
    <lineage>
        <taxon>Eukaryota</taxon>
        <taxon>Fungi</taxon>
        <taxon>Dikarya</taxon>
        <taxon>Ascomycota</taxon>
        <taxon>Pezizomycotina</taxon>
        <taxon>Dothideomycetes</taxon>
        <taxon>Pleosporomycetidae</taxon>
        <taxon>Pleosporales</taxon>
        <taxon>Torulaceae</taxon>
        <taxon>Dendryphion</taxon>
    </lineage>
</organism>
<dbReference type="AlphaFoldDB" id="A0A9P9E790"/>
<proteinExistence type="predicted"/>
<evidence type="ECO:0000256" key="1">
    <source>
        <dbReference type="SAM" id="MobiDB-lite"/>
    </source>
</evidence>
<evidence type="ECO:0000313" key="2">
    <source>
        <dbReference type="EMBL" id="KAH7131946.1"/>
    </source>
</evidence>
<protein>
    <submittedName>
        <fullName evidence="2">Uncharacterized protein</fullName>
    </submittedName>
</protein>
<accession>A0A9P9E790</accession>
<sequence>MPRDEPDRLLSLCCSWRFRVHVDDRSHGLEEAVDPMDNPLFWTHPVANFGDRRCIPHRIAISFYSIPHGCVKGFVQKDAPRQSMMGTTKSHIFDSGHHPAFRTVSQPYQHCQIYQHSTSPGKAHDSSGMLSPAASSTFGGTQSPRDSAPQYSRLPASVSPKPHVYVLGVSWTRGPPIHSNWSEEIDDNLHSKADDMSSISEYVCRMGFPL</sequence>
<reference evidence="2" key="1">
    <citation type="journal article" date="2021" name="Nat. Commun.">
        <title>Genetic determinants of endophytism in the Arabidopsis root mycobiome.</title>
        <authorList>
            <person name="Mesny F."/>
            <person name="Miyauchi S."/>
            <person name="Thiergart T."/>
            <person name="Pickel B."/>
            <person name="Atanasova L."/>
            <person name="Karlsson M."/>
            <person name="Huettel B."/>
            <person name="Barry K.W."/>
            <person name="Haridas S."/>
            <person name="Chen C."/>
            <person name="Bauer D."/>
            <person name="Andreopoulos W."/>
            <person name="Pangilinan J."/>
            <person name="LaButti K."/>
            <person name="Riley R."/>
            <person name="Lipzen A."/>
            <person name="Clum A."/>
            <person name="Drula E."/>
            <person name="Henrissat B."/>
            <person name="Kohler A."/>
            <person name="Grigoriev I.V."/>
            <person name="Martin F.M."/>
            <person name="Hacquard S."/>
        </authorList>
    </citation>
    <scope>NUCLEOTIDE SEQUENCE</scope>
    <source>
        <strain evidence="2">MPI-CAGE-CH-0243</strain>
    </source>
</reference>
<comment type="caution">
    <text evidence="2">The sequence shown here is derived from an EMBL/GenBank/DDBJ whole genome shotgun (WGS) entry which is preliminary data.</text>
</comment>
<gene>
    <name evidence="2" type="ORF">B0J11DRAFT_211171</name>
</gene>
<dbReference type="EMBL" id="JAGMWT010000003">
    <property type="protein sequence ID" value="KAH7131946.1"/>
    <property type="molecule type" value="Genomic_DNA"/>
</dbReference>
<evidence type="ECO:0000313" key="3">
    <source>
        <dbReference type="Proteomes" id="UP000700596"/>
    </source>
</evidence>